<dbReference type="GO" id="GO:0071028">
    <property type="term" value="P:nuclear mRNA surveillance"/>
    <property type="evidence" value="ECO:0007669"/>
    <property type="project" value="TreeGrafter"/>
</dbReference>
<dbReference type="GO" id="GO:0003723">
    <property type="term" value="F:RNA binding"/>
    <property type="evidence" value="ECO:0007669"/>
    <property type="project" value="TreeGrafter"/>
</dbReference>
<feature type="domain" description="Exoribonuclease phosphorolytic" evidence="7">
    <location>
        <begin position="145"/>
        <end position="193"/>
    </location>
</feature>
<feature type="domain" description="Exoribonuclease phosphorolytic" evidence="6">
    <location>
        <begin position="11"/>
        <end position="130"/>
    </location>
</feature>
<dbReference type="InterPro" id="IPR027408">
    <property type="entry name" value="PNPase/RNase_PH_dom_sf"/>
</dbReference>
<dbReference type="Pfam" id="PF03725">
    <property type="entry name" value="RNase_PH_C"/>
    <property type="match status" value="1"/>
</dbReference>
<evidence type="ECO:0000256" key="1">
    <source>
        <dbReference type="ARBA" id="ARBA00004123"/>
    </source>
</evidence>
<evidence type="ECO:0000259" key="7">
    <source>
        <dbReference type="Pfam" id="PF03725"/>
    </source>
</evidence>
<name>A0A1B6CIX3_9HEMI</name>
<dbReference type="Pfam" id="PF01138">
    <property type="entry name" value="RNase_PH"/>
    <property type="match status" value="1"/>
</dbReference>
<dbReference type="InterPro" id="IPR015847">
    <property type="entry name" value="ExoRNase_PH_dom2"/>
</dbReference>
<comment type="similarity">
    <text evidence="2">Belongs to the RNase PH family.</text>
</comment>
<sequence length="219" mass="23967">MDNSSIDMSFFRPVRCELNFLSRPDGSAIFSLGDTIFLSAVYGPVEVKLQKVQIDRATIEAVYRPISGISGVGDRLKENLIKNTCETALMAALFPRTSINIIIQNMQDSGGGLACAVNAACAALIYSGLPIKFLFAASACMLSEDDKIITDPDSKQLETAKGSFTFVFDSASYSVIASHTEGKFSDKDYQQALIRCKVGADQLFTYYRHLARKYKPVPS</sequence>
<dbReference type="GO" id="GO:0071051">
    <property type="term" value="P:poly(A)-dependent snoRNA 3'-end processing"/>
    <property type="evidence" value="ECO:0007669"/>
    <property type="project" value="TreeGrafter"/>
</dbReference>
<dbReference type="GO" id="GO:0016075">
    <property type="term" value="P:rRNA catabolic process"/>
    <property type="evidence" value="ECO:0007669"/>
    <property type="project" value="TreeGrafter"/>
</dbReference>
<evidence type="ECO:0000256" key="3">
    <source>
        <dbReference type="ARBA" id="ARBA00022552"/>
    </source>
</evidence>
<dbReference type="GO" id="GO:0000177">
    <property type="term" value="C:cytoplasmic exosome (RNase complex)"/>
    <property type="evidence" value="ECO:0007669"/>
    <property type="project" value="TreeGrafter"/>
</dbReference>
<evidence type="ECO:0000256" key="2">
    <source>
        <dbReference type="ARBA" id="ARBA00006678"/>
    </source>
</evidence>
<evidence type="ECO:0000256" key="4">
    <source>
        <dbReference type="ARBA" id="ARBA00022835"/>
    </source>
</evidence>
<evidence type="ECO:0000313" key="8">
    <source>
        <dbReference type="EMBL" id="JAS13389.1"/>
    </source>
</evidence>
<dbReference type="AlphaFoldDB" id="A0A1B6CIX3"/>
<dbReference type="PANTHER" id="PTHR11953">
    <property type="entry name" value="EXOSOME COMPLEX COMPONENT"/>
    <property type="match status" value="1"/>
</dbReference>
<dbReference type="GO" id="GO:0034475">
    <property type="term" value="P:U4 snRNA 3'-end processing"/>
    <property type="evidence" value="ECO:0007669"/>
    <property type="project" value="TreeGrafter"/>
</dbReference>
<dbReference type="CDD" id="cd11372">
    <property type="entry name" value="RNase_PH_RRP46"/>
    <property type="match status" value="1"/>
</dbReference>
<keyword evidence="5" id="KW-0539">Nucleus</keyword>
<protein>
    <submittedName>
        <fullName evidence="8">Uncharacterized protein</fullName>
    </submittedName>
</protein>
<keyword evidence="3" id="KW-0698">rRNA processing</keyword>
<gene>
    <name evidence="8" type="ORF">g.5888</name>
</gene>
<keyword evidence="4" id="KW-0271">Exosome</keyword>
<dbReference type="Gene3D" id="3.30.230.70">
    <property type="entry name" value="GHMP Kinase, N-terminal domain"/>
    <property type="match status" value="1"/>
</dbReference>
<organism evidence="8">
    <name type="scientific">Clastoptera arizonana</name>
    <name type="common">Arizona spittle bug</name>
    <dbReference type="NCBI Taxonomy" id="38151"/>
    <lineage>
        <taxon>Eukaryota</taxon>
        <taxon>Metazoa</taxon>
        <taxon>Ecdysozoa</taxon>
        <taxon>Arthropoda</taxon>
        <taxon>Hexapoda</taxon>
        <taxon>Insecta</taxon>
        <taxon>Pterygota</taxon>
        <taxon>Neoptera</taxon>
        <taxon>Paraneoptera</taxon>
        <taxon>Hemiptera</taxon>
        <taxon>Auchenorrhyncha</taxon>
        <taxon>Cercopoidea</taxon>
        <taxon>Clastopteridae</taxon>
        <taxon>Clastoptera</taxon>
    </lineage>
</organism>
<dbReference type="InterPro" id="IPR020568">
    <property type="entry name" value="Ribosomal_Su5_D2-typ_SF"/>
</dbReference>
<dbReference type="GO" id="GO:0006364">
    <property type="term" value="P:rRNA processing"/>
    <property type="evidence" value="ECO:0007669"/>
    <property type="project" value="UniProtKB-KW"/>
</dbReference>
<reference evidence="8" key="1">
    <citation type="submission" date="2015-12" db="EMBL/GenBank/DDBJ databases">
        <title>De novo transcriptome assembly of four potential Pierce s Disease insect vectors from Arizona vineyards.</title>
        <authorList>
            <person name="Tassone E.E."/>
        </authorList>
    </citation>
    <scope>NUCLEOTIDE SEQUENCE</scope>
</reference>
<evidence type="ECO:0000256" key="5">
    <source>
        <dbReference type="ARBA" id="ARBA00023242"/>
    </source>
</evidence>
<dbReference type="GO" id="GO:0005730">
    <property type="term" value="C:nucleolus"/>
    <property type="evidence" value="ECO:0007669"/>
    <property type="project" value="TreeGrafter"/>
</dbReference>
<dbReference type="InterPro" id="IPR001247">
    <property type="entry name" value="ExoRNase_PH_dom1"/>
</dbReference>
<dbReference type="SUPFAM" id="SSF54211">
    <property type="entry name" value="Ribosomal protein S5 domain 2-like"/>
    <property type="match status" value="1"/>
</dbReference>
<evidence type="ECO:0000259" key="6">
    <source>
        <dbReference type="Pfam" id="PF01138"/>
    </source>
</evidence>
<dbReference type="EMBL" id="GEDC01023909">
    <property type="protein sequence ID" value="JAS13389.1"/>
    <property type="molecule type" value="Transcribed_RNA"/>
</dbReference>
<proteinExistence type="inferred from homology"/>
<dbReference type="SUPFAM" id="SSF55666">
    <property type="entry name" value="Ribonuclease PH domain 2-like"/>
    <property type="match status" value="1"/>
</dbReference>
<comment type="subcellular location">
    <subcellularLocation>
        <location evidence="1">Nucleus</location>
    </subcellularLocation>
</comment>
<dbReference type="PANTHER" id="PTHR11953:SF1">
    <property type="entry name" value="EXOSOME COMPLEX COMPONENT RRP46"/>
    <property type="match status" value="1"/>
</dbReference>
<dbReference type="InterPro" id="IPR050080">
    <property type="entry name" value="RNase_PH"/>
</dbReference>
<dbReference type="GO" id="GO:0000176">
    <property type="term" value="C:nuclear exosome (RNase complex)"/>
    <property type="evidence" value="ECO:0007669"/>
    <property type="project" value="TreeGrafter"/>
</dbReference>
<dbReference type="InterPro" id="IPR036345">
    <property type="entry name" value="ExoRNase_PH_dom2_sf"/>
</dbReference>
<accession>A0A1B6CIX3</accession>